<gene>
    <name evidence="1" type="ordered locus">DSY4596</name>
</gene>
<dbReference type="HOGENOM" id="CLU_110616_0_0_9"/>
<dbReference type="EMBL" id="AP008230">
    <property type="protein sequence ID" value="BAE86385.1"/>
    <property type="molecule type" value="Genomic_DNA"/>
</dbReference>
<accession>Q24NK7</accession>
<reference evidence="1 2" key="1">
    <citation type="journal article" date="2006" name="J. Bacteriol.">
        <title>Complete genome sequence of the dehalorespiring bacterium Desulfitobacterium hafniense Y51 and comparison with Dehalococcoides ethenogenes 195.</title>
        <authorList>
            <person name="Nonaka H."/>
            <person name="Keresztes G."/>
            <person name="Shinoda Y."/>
            <person name="Ikenaga Y."/>
            <person name="Abe M."/>
            <person name="Naito K."/>
            <person name="Inatomi K."/>
            <person name="Furukawa K."/>
            <person name="Inui M."/>
            <person name="Yukawa H."/>
        </authorList>
    </citation>
    <scope>NUCLEOTIDE SEQUENCE [LARGE SCALE GENOMIC DNA]</scope>
    <source>
        <strain evidence="1 2">Y51</strain>
    </source>
</reference>
<name>Q24NK7_DESHY</name>
<dbReference type="InterPro" id="IPR013324">
    <property type="entry name" value="RNA_pol_sigma_r3/r4-like"/>
</dbReference>
<dbReference type="STRING" id="138119.DSY4596"/>
<evidence type="ECO:0000313" key="2">
    <source>
        <dbReference type="Proteomes" id="UP000001946"/>
    </source>
</evidence>
<dbReference type="KEGG" id="dsy:DSY4596"/>
<dbReference type="InterPro" id="IPR036388">
    <property type="entry name" value="WH-like_DNA-bd_sf"/>
</dbReference>
<protein>
    <submittedName>
        <fullName evidence="1">Uncharacterized protein</fullName>
    </submittedName>
</protein>
<dbReference type="Proteomes" id="UP000001946">
    <property type="component" value="Chromosome"/>
</dbReference>
<dbReference type="Gene3D" id="1.10.10.10">
    <property type="entry name" value="Winged helix-like DNA-binding domain superfamily/Winged helix DNA-binding domain"/>
    <property type="match status" value="1"/>
</dbReference>
<evidence type="ECO:0000313" key="1">
    <source>
        <dbReference type="EMBL" id="BAE86385.1"/>
    </source>
</evidence>
<dbReference type="AlphaFoldDB" id="Q24NK7"/>
<sequence>MLHRFLQKHISSELPLTSACSSFPDLKDREMEDKPMAKLEKRVNYRKQYPGLSDEQIEALEKSDRKMEYQQYDLKAERYRIDYVKRTVAFVPSREDSYERLLEENRQFADERVSVENAAVKAVMLEKMQTCLELLAPKEKELITELFLKGKSERQLSRETDIPYMTIHDRKIKILGKLKKLMDK</sequence>
<organism evidence="1 2">
    <name type="scientific">Desulfitobacterium hafniense (strain Y51)</name>
    <dbReference type="NCBI Taxonomy" id="138119"/>
    <lineage>
        <taxon>Bacteria</taxon>
        <taxon>Bacillati</taxon>
        <taxon>Bacillota</taxon>
        <taxon>Clostridia</taxon>
        <taxon>Eubacteriales</taxon>
        <taxon>Desulfitobacteriaceae</taxon>
        <taxon>Desulfitobacterium</taxon>
    </lineage>
</organism>
<dbReference type="eggNOG" id="COG1191">
    <property type="taxonomic scope" value="Bacteria"/>
</dbReference>
<dbReference type="SUPFAM" id="SSF88659">
    <property type="entry name" value="Sigma3 and sigma4 domains of RNA polymerase sigma factors"/>
    <property type="match status" value="1"/>
</dbReference>
<keyword evidence="2" id="KW-1185">Reference proteome</keyword>
<proteinExistence type="predicted"/>